<keyword evidence="2" id="KW-0472">Membrane</keyword>
<keyword evidence="2" id="KW-1133">Transmembrane helix</keyword>
<accession>A0A1L9SA07</accession>
<proteinExistence type="predicted"/>
<reference evidence="4" key="1">
    <citation type="journal article" date="2017" name="Genome Biol.">
        <title>Comparative genomics reveals high biological diversity and specific adaptations in the industrially and medically important fungal genus Aspergillus.</title>
        <authorList>
            <person name="de Vries R.P."/>
            <person name="Riley R."/>
            <person name="Wiebenga A."/>
            <person name="Aguilar-Osorio G."/>
            <person name="Amillis S."/>
            <person name="Uchima C.A."/>
            <person name="Anderluh G."/>
            <person name="Asadollahi M."/>
            <person name="Askin M."/>
            <person name="Barry K."/>
            <person name="Battaglia E."/>
            <person name="Bayram O."/>
            <person name="Benocci T."/>
            <person name="Braus-Stromeyer S.A."/>
            <person name="Caldana C."/>
            <person name="Canovas D."/>
            <person name="Cerqueira G.C."/>
            <person name="Chen F."/>
            <person name="Chen W."/>
            <person name="Choi C."/>
            <person name="Clum A."/>
            <person name="Dos Santos R.A."/>
            <person name="Damasio A.R."/>
            <person name="Diallinas G."/>
            <person name="Emri T."/>
            <person name="Fekete E."/>
            <person name="Flipphi M."/>
            <person name="Freyberg S."/>
            <person name="Gallo A."/>
            <person name="Gournas C."/>
            <person name="Habgood R."/>
            <person name="Hainaut M."/>
            <person name="Harispe M.L."/>
            <person name="Henrissat B."/>
            <person name="Hilden K.S."/>
            <person name="Hope R."/>
            <person name="Hossain A."/>
            <person name="Karabika E."/>
            <person name="Karaffa L."/>
            <person name="Karanyi Z."/>
            <person name="Krasevec N."/>
            <person name="Kuo A."/>
            <person name="Kusch H."/>
            <person name="LaButti K."/>
            <person name="Lagendijk E.L."/>
            <person name="Lapidus A."/>
            <person name="Levasseur A."/>
            <person name="Lindquist E."/>
            <person name="Lipzen A."/>
            <person name="Logrieco A.F."/>
            <person name="MacCabe A."/>
            <person name="Maekelae M.R."/>
            <person name="Malavazi I."/>
            <person name="Melin P."/>
            <person name="Meyer V."/>
            <person name="Mielnichuk N."/>
            <person name="Miskei M."/>
            <person name="Molnar A.P."/>
            <person name="Mule G."/>
            <person name="Ngan C.Y."/>
            <person name="Orejas M."/>
            <person name="Orosz E."/>
            <person name="Ouedraogo J.P."/>
            <person name="Overkamp K.M."/>
            <person name="Park H.-S."/>
            <person name="Perrone G."/>
            <person name="Piumi F."/>
            <person name="Punt P.J."/>
            <person name="Ram A.F."/>
            <person name="Ramon A."/>
            <person name="Rauscher S."/>
            <person name="Record E."/>
            <person name="Riano-Pachon D.M."/>
            <person name="Robert V."/>
            <person name="Roehrig J."/>
            <person name="Ruller R."/>
            <person name="Salamov A."/>
            <person name="Salih N.S."/>
            <person name="Samson R.A."/>
            <person name="Sandor E."/>
            <person name="Sanguinetti M."/>
            <person name="Schuetze T."/>
            <person name="Sepcic K."/>
            <person name="Shelest E."/>
            <person name="Sherlock G."/>
            <person name="Sophianopoulou V."/>
            <person name="Squina F.M."/>
            <person name="Sun H."/>
            <person name="Susca A."/>
            <person name="Todd R.B."/>
            <person name="Tsang A."/>
            <person name="Unkles S.E."/>
            <person name="van de Wiele N."/>
            <person name="van Rossen-Uffink D."/>
            <person name="Oliveira J.V."/>
            <person name="Vesth T.C."/>
            <person name="Visser J."/>
            <person name="Yu J.-H."/>
            <person name="Zhou M."/>
            <person name="Andersen M.R."/>
            <person name="Archer D.B."/>
            <person name="Baker S.E."/>
            <person name="Benoit I."/>
            <person name="Brakhage A.A."/>
            <person name="Braus G.H."/>
            <person name="Fischer R."/>
            <person name="Frisvad J.C."/>
            <person name="Goldman G.H."/>
            <person name="Houbraken J."/>
            <person name="Oakley B."/>
            <person name="Pocsi I."/>
            <person name="Scazzocchio C."/>
            <person name="Seiboth B."/>
            <person name="vanKuyk P.A."/>
            <person name="Wortman J."/>
            <person name="Dyer P.S."/>
            <person name="Grigoriev I.V."/>
        </authorList>
    </citation>
    <scope>NUCLEOTIDE SEQUENCE [LARGE SCALE GENOMIC DNA]</scope>
    <source>
        <strain evidence="4">CBS 506.65</strain>
    </source>
</reference>
<dbReference type="RefSeq" id="XP_022578522.1">
    <property type="nucleotide sequence ID" value="XM_022723800.1"/>
</dbReference>
<evidence type="ECO:0000313" key="4">
    <source>
        <dbReference type="Proteomes" id="UP000184188"/>
    </source>
</evidence>
<feature type="transmembrane region" description="Helical" evidence="2">
    <location>
        <begin position="677"/>
        <end position="698"/>
    </location>
</feature>
<organism evidence="3 4">
    <name type="scientific">Penicilliopsis zonata CBS 506.65</name>
    <dbReference type="NCBI Taxonomy" id="1073090"/>
    <lineage>
        <taxon>Eukaryota</taxon>
        <taxon>Fungi</taxon>
        <taxon>Dikarya</taxon>
        <taxon>Ascomycota</taxon>
        <taxon>Pezizomycotina</taxon>
        <taxon>Eurotiomycetes</taxon>
        <taxon>Eurotiomycetidae</taxon>
        <taxon>Eurotiales</taxon>
        <taxon>Aspergillaceae</taxon>
        <taxon>Penicilliopsis</taxon>
    </lineage>
</organism>
<evidence type="ECO:0000256" key="2">
    <source>
        <dbReference type="SAM" id="Phobius"/>
    </source>
</evidence>
<dbReference type="STRING" id="1073090.A0A1L9SA07"/>
<dbReference type="VEuPathDB" id="FungiDB:ASPZODRAFT_135445"/>
<keyword evidence="4" id="KW-1185">Reference proteome</keyword>
<gene>
    <name evidence="3" type="ORF">ASPZODRAFT_135445</name>
</gene>
<keyword evidence="2" id="KW-0812">Transmembrane</keyword>
<feature type="transmembrane region" description="Helical" evidence="2">
    <location>
        <begin position="104"/>
        <end position="126"/>
    </location>
</feature>
<dbReference type="EMBL" id="KV878349">
    <property type="protein sequence ID" value="OJJ44012.1"/>
    <property type="molecule type" value="Genomic_DNA"/>
</dbReference>
<feature type="transmembrane region" description="Helical" evidence="2">
    <location>
        <begin position="146"/>
        <end position="171"/>
    </location>
</feature>
<protein>
    <submittedName>
        <fullName evidence="3">Uncharacterized protein</fullName>
    </submittedName>
</protein>
<evidence type="ECO:0000313" key="3">
    <source>
        <dbReference type="EMBL" id="OJJ44012.1"/>
    </source>
</evidence>
<feature type="transmembrane region" description="Helical" evidence="2">
    <location>
        <begin position="213"/>
        <end position="233"/>
    </location>
</feature>
<feature type="region of interest" description="Disordered" evidence="1">
    <location>
        <begin position="61"/>
        <end position="85"/>
    </location>
</feature>
<name>A0A1L9SA07_9EURO</name>
<dbReference type="AlphaFoldDB" id="A0A1L9SA07"/>
<dbReference type="GeneID" id="34610265"/>
<sequence>MASETSDRHHLLRPVSEPDTGSLDLGHDSLRYHSVSSFQEIFDDAFHPTADIGLGIKDPSITADALPRNHQQRRPSSEEEENLPLNQSVHCPTKHNILLPRFSWIQIVIVALAAYATVFSGIYLVIACLKPHYGKLIGNDGGLSPSTATLLSALFAKTIEMSYVTVAVAFLGQVLSRRAITQGSRGISISDMSMRAWIMQPGSILVHWETLRYSALTILGMITLTAALVSMLYTTAAEALVSPKLVMGPVHSRLLKGQVWTKFANPYYLSAHCETPITTEMDPEYSGSTCLEIEHVGQAFHNYQEYIQSWSELVKLGNATSVSLETRLPPHGAVFDNTTVTGSYIEIKNMTEVSRKYGRMVNNVTAAMPHGGLFAAAADPINEIRQPEDLAGEGKYVLDASIPSPAVNVLCVGMTAAELSPLIYTEWPYHQTFNGSTWYSDPPADIPVYPNWLNRTVVDDLFEFGPKYGQRPPIFPIYPQPYNTILNITGMYEADAIYLLGAAPKGHTPDYVLCSMKAKQSGRCSTHYVVAASGATVSLRCEDPSDPLQYDLRVANVVEDYYDPDWKNVAADWANAVALGTGVTDGDGSNERLLMQMIPSFDNQTNTSSLSPKLPSISEALAVMAGSTLMLSTQDAPFVPYWSYNTTSLDKPVYQEFNATLQAVVYASGNTQQWQGIFYLVLVFAFLTSVICLVFMLLEVRGRQITDFTEPQNLFALAMNSPATARLQGACGGGPYGRQLNERWFVGMEENTEHYYIRSKIEGNLSTPYLRMRQQTLTEQFDMDNPSKSASPAVDEFRRVSATSTVFSRFY</sequence>
<evidence type="ECO:0000256" key="1">
    <source>
        <dbReference type="SAM" id="MobiDB-lite"/>
    </source>
</evidence>
<dbReference type="OrthoDB" id="4721035at2759"/>
<feature type="region of interest" description="Disordered" evidence="1">
    <location>
        <begin position="1"/>
        <end position="20"/>
    </location>
</feature>
<dbReference type="Proteomes" id="UP000184188">
    <property type="component" value="Unassembled WGS sequence"/>
</dbReference>